<comment type="similarity">
    <text evidence="5">Belongs to the SAT4 family.</text>
</comment>
<dbReference type="Pfam" id="PF20684">
    <property type="entry name" value="Fung_rhodopsin"/>
    <property type="match status" value="1"/>
</dbReference>
<keyword evidence="3 7" id="KW-1133">Transmembrane helix</keyword>
<dbReference type="PANTHER" id="PTHR33048">
    <property type="entry name" value="PTH11-LIKE INTEGRAL MEMBRANE PROTEIN (AFU_ORTHOLOGUE AFUA_5G11245)"/>
    <property type="match status" value="1"/>
</dbReference>
<evidence type="ECO:0000256" key="2">
    <source>
        <dbReference type="ARBA" id="ARBA00022692"/>
    </source>
</evidence>
<dbReference type="Proteomes" id="UP000094569">
    <property type="component" value="Unassembled WGS sequence"/>
</dbReference>
<dbReference type="PANTHER" id="PTHR33048:SF47">
    <property type="entry name" value="INTEGRAL MEMBRANE PROTEIN-RELATED"/>
    <property type="match status" value="1"/>
</dbReference>
<feature type="transmembrane region" description="Helical" evidence="7">
    <location>
        <begin position="96"/>
        <end position="117"/>
    </location>
</feature>
<accession>A0A1E3BFH3</accession>
<dbReference type="EMBL" id="JXNT01000004">
    <property type="protein sequence ID" value="ODM19704.1"/>
    <property type="molecule type" value="Genomic_DNA"/>
</dbReference>
<evidence type="ECO:0000313" key="9">
    <source>
        <dbReference type="EMBL" id="ODM19704.1"/>
    </source>
</evidence>
<evidence type="ECO:0000256" key="7">
    <source>
        <dbReference type="SAM" id="Phobius"/>
    </source>
</evidence>
<evidence type="ECO:0000256" key="4">
    <source>
        <dbReference type="ARBA" id="ARBA00023136"/>
    </source>
</evidence>
<dbReference type="InterPro" id="IPR052337">
    <property type="entry name" value="SAT4-like"/>
</dbReference>
<feature type="domain" description="Rhodopsin" evidence="8">
    <location>
        <begin position="48"/>
        <end position="119"/>
    </location>
</feature>
<keyword evidence="4 7" id="KW-0472">Membrane</keyword>
<feature type="transmembrane region" description="Helical" evidence="7">
    <location>
        <begin position="6"/>
        <end position="21"/>
    </location>
</feature>
<keyword evidence="2 7" id="KW-0812">Transmembrane</keyword>
<feature type="transmembrane region" description="Helical" evidence="7">
    <location>
        <begin position="54"/>
        <end position="76"/>
    </location>
</feature>
<evidence type="ECO:0000256" key="6">
    <source>
        <dbReference type="SAM" id="MobiDB-lite"/>
    </source>
</evidence>
<dbReference type="InterPro" id="IPR049326">
    <property type="entry name" value="Rhodopsin_dom_fungi"/>
</dbReference>
<gene>
    <name evidence="9" type="ORF">SI65_04690</name>
</gene>
<dbReference type="STRING" id="573508.A0A1E3BFH3"/>
<comment type="subcellular location">
    <subcellularLocation>
        <location evidence="1">Membrane</location>
        <topology evidence="1">Multi-pass membrane protein</topology>
    </subcellularLocation>
</comment>
<reference evidence="9 10" key="1">
    <citation type="journal article" date="2016" name="BMC Genomics">
        <title>Comparative genomic and transcriptomic analyses of the Fuzhuan brick tea-fermentation fungus Aspergillus cristatus.</title>
        <authorList>
            <person name="Ge Y."/>
            <person name="Wang Y."/>
            <person name="Liu Y."/>
            <person name="Tan Y."/>
            <person name="Ren X."/>
            <person name="Zhang X."/>
            <person name="Hyde K.D."/>
            <person name="Liu Y."/>
            <person name="Liu Z."/>
        </authorList>
    </citation>
    <scope>NUCLEOTIDE SEQUENCE [LARGE SCALE GENOMIC DNA]</scope>
    <source>
        <strain evidence="9 10">GZAAS20.1005</strain>
    </source>
</reference>
<evidence type="ECO:0000256" key="1">
    <source>
        <dbReference type="ARBA" id="ARBA00004141"/>
    </source>
</evidence>
<evidence type="ECO:0000256" key="5">
    <source>
        <dbReference type="ARBA" id="ARBA00038359"/>
    </source>
</evidence>
<proteinExistence type="inferred from homology"/>
<evidence type="ECO:0000259" key="8">
    <source>
        <dbReference type="Pfam" id="PF20684"/>
    </source>
</evidence>
<name>A0A1E3BFH3_ASPCR</name>
<sequence length="211" mass="23787">MSIIQVIFAMISVFVVFLQCSRTEKLWNASLPGTCWDPSVFNNYSYWMRFPKKLSVCIMMGLTLFSAVVTVIKATYLHLLTDKTDPLWNVVPLVNWGLIEQNVVIVAACIPTLRPFFRKAFQYKDPSSGSGSRSGFGFQLTSNPKSVSCKHLPSTSELPLNEQEAYDVESSDNRKGIWRTREVQVEREAEDGDEGNVFGKYKNGARVSRAV</sequence>
<dbReference type="OrthoDB" id="5417887at2759"/>
<dbReference type="AlphaFoldDB" id="A0A1E3BFH3"/>
<evidence type="ECO:0000256" key="3">
    <source>
        <dbReference type="ARBA" id="ARBA00022989"/>
    </source>
</evidence>
<keyword evidence="10" id="KW-1185">Reference proteome</keyword>
<feature type="compositionally biased region" description="Basic and acidic residues" evidence="6">
    <location>
        <begin position="171"/>
        <end position="187"/>
    </location>
</feature>
<protein>
    <recommendedName>
        <fullName evidence="8">Rhodopsin domain-containing protein</fullName>
    </recommendedName>
</protein>
<dbReference type="VEuPathDB" id="FungiDB:SI65_04690"/>
<evidence type="ECO:0000313" key="10">
    <source>
        <dbReference type="Proteomes" id="UP000094569"/>
    </source>
</evidence>
<feature type="region of interest" description="Disordered" evidence="6">
    <location>
        <begin position="161"/>
        <end position="211"/>
    </location>
</feature>
<dbReference type="GO" id="GO:0016020">
    <property type="term" value="C:membrane"/>
    <property type="evidence" value="ECO:0007669"/>
    <property type="project" value="UniProtKB-SubCell"/>
</dbReference>
<comment type="caution">
    <text evidence="9">The sequence shown here is derived from an EMBL/GenBank/DDBJ whole genome shotgun (WGS) entry which is preliminary data.</text>
</comment>
<organism evidence="9 10">
    <name type="scientific">Aspergillus cristatus</name>
    <name type="common">Chinese Fuzhuan brick tea-fermentation fungus</name>
    <name type="synonym">Eurotium cristatum</name>
    <dbReference type="NCBI Taxonomy" id="573508"/>
    <lineage>
        <taxon>Eukaryota</taxon>
        <taxon>Fungi</taxon>
        <taxon>Dikarya</taxon>
        <taxon>Ascomycota</taxon>
        <taxon>Pezizomycotina</taxon>
        <taxon>Eurotiomycetes</taxon>
        <taxon>Eurotiomycetidae</taxon>
        <taxon>Eurotiales</taxon>
        <taxon>Aspergillaceae</taxon>
        <taxon>Aspergillus</taxon>
        <taxon>Aspergillus subgen. Aspergillus</taxon>
    </lineage>
</organism>